<evidence type="ECO:0000313" key="2">
    <source>
        <dbReference type="Proteomes" id="UP001301388"/>
    </source>
</evidence>
<reference evidence="1 2" key="1">
    <citation type="submission" date="2023-12" db="EMBL/GenBank/DDBJ databases">
        <title>Baltic Sea Cyanobacteria.</title>
        <authorList>
            <person name="Delbaje E."/>
            <person name="Fewer D.P."/>
            <person name="Shishido T.K."/>
        </authorList>
    </citation>
    <scope>NUCLEOTIDE SEQUENCE [LARGE SCALE GENOMIC DNA]</scope>
    <source>
        <strain evidence="1 2">UHCC 0370</strain>
    </source>
</reference>
<evidence type="ECO:0008006" key="3">
    <source>
        <dbReference type="Google" id="ProtNLM"/>
    </source>
</evidence>
<protein>
    <recommendedName>
        <fullName evidence="3">Restriction endonuclease</fullName>
    </recommendedName>
</protein>
<name>A0ABU5TNX2_9CYAN</name>
<comment type="caution">
    <text evidence="1">The sequence shown here is derived from an EMBL/GenBank/DDBJ whole genome shotgun (WGS) entry which is preliminary data.</text>
</comment>
<sequence>MYIKYIENTTIVTARNLLLTFLDLQGFVNDTNNWNEKLLYRNPSGYFRFQQLVAMFNAFDIEWNPEAFINGKFIKYDDPRYTSLLGKFHISMLEMLPVDMRRSINYGHGFGVHSNQLNECFSILFKYREHVERILTFSNGVLATSGLYFFAHGKADELNRIVRENIDIIDDILIAIICPEGKQFSMVQMVNDYGYPDVDLHKIDLEDL</sequence>
<organism evidence="1 2">
    <name type="scientific">Pseudanabaena galeata UHCC 0370</name>
    <dbReference type="NCBI Taxonomy" id="3110310"/>
    <lineage>
        <taxon>Bacteria</taxon>
        <taxon>Bacillati</taxon>
        <taxon>Cyanobacteriota</taxon>
        <taxon>Cyanophyceae</taxon>
        <taxon>Pseudanabaenales</taxon>
        <taxon>Pseudanabaenaceae</taxon>
        <taxon>Pseudanabaena</taxon>
    </lineage>
</organism>
<evidence type="ECO:0000313" key="1">
    <source>
        <dbReference type="EMBL" id="MEA5480037.1"/>
    </source>
</evidence>
<dbReference type="Proteomes" id="UP001301388">
    <property type="component" value="Unassembled WGS sequence"/>
</dbReference>
<proteinExistence type="predicted"/>
<keyword evidence="2" id="KW-1185">Reference proteome</keyword>
<accession>A0ABU5TNX2</accession>
<dbReference type="EMBL" id="JAYGIE010000107">
    <property type="protein sequence ID" value="MEA5480037.1"/>
    <property type="molecule type" value="Genomic_DNA"/>
</dbReference>
<dbReference type="RefSeq" id="WP_323263142.1">
    <property type="nucleotide sequence ID" value="NZ_JAYGIE010000107.1"/>
</dbReference>
<gene>
    <name evidence="1" type="ORF">VB774_20605</name>
</gene>